<dbReference type="EMBL" id="FNJB01000003">
    <property type="protein sequence ID" value="SDO45968.1"/>
    <property type="molecule type" value="Genomic_DNA"/>
</dbReference>
<organism evidence="1 2">
    <name type="scientific">Actinokineospora alba</name>
    <dbReference type="NCBI Taxonomy" id="504798"/>
    <lineage>
        <taxon>Bacteria</taxon>
        <taxon>Bacillati</taxon>
        <taxon>Actinomycetota</taxon>
        <taxon>Actinomycetes</taxon>
        <taxon>Pseudonocardiales</taxon>
        <taxon>Pseudonocardiaceae</taxon>
        <taxon>Actinokineospora</taxon>
    </lineage>
</organism>
<name>A0A1H0JQF4_9PSEU</name>
<evidence type="ECO:0000313" key="1">
    <source>
        <dbReference type="EMBL" id="SDO45968.1"/>
    </source>
</evidence>
<reference evidence="2" key="1">
    <citation type="submission" date="2016-10" db="EMBL/GenBank/DDBJ databases">
        <authorList>
            <person name="Varghese N."/>
            <person name="Submissions S."/>
        </authorList>
    </citation>
    <scope>NUCLEOTIDE SEQUENCE [LARGE SCALE GENOMIC DNA]</scope>
    <source>
        <strain evidence="2">IBRC-M 10655</strain>
    </source>
</reference>
<protein>
    <submittedName>
        <fullName evidence="1">Uncharacterized protein</fullName>
    </submittedName>
</protein>
<accession>A0A1H0JQF4</accession>
<dbReference type="STRING" id="504798.SAMN05421871_102875"/>
<proteinExistence type="predicted"/>
<dbReference type="RefSeq" id="WP_091371769.1">
    <property type="nucleotide sequence ID" value="NZ_FNDV01000002.1"/>
</dbReference>
<dbReference type="AlphaFoldDB" id="A0A1H0JQF4"/>
<keyword evidence="2" id="KW-1185">Reference proteome</keyword>
<sequence>MSFRWRYENASGTEVEGPDKAFDDQAEAEEWFSATWPQLLDLGVDQVFLLEGANQVYGPMSLHPPA</sequence>
<dbReference type="OrthoDB" id="3214648at2"/>
<gene>
    <name evidence="1" type="ORF">SAMN05192558_103174</name>
</gene>
<dbReference type="Proteomes" id="UP000199651">
    <property type="component" value="Unassembled WGS sequence"/>
</dbReference>
<evidence type="ECO:0000313" key="2">
    <source>
        <dbReference type="Proteomes" id="UP000199651"/>
    </source>
</evidence>